<dbReference type="EMBL" id="CP029190">
    <property type="protein sequence ID" value="QES52270.1"/>
    <property type="molecule type" value="Genomic_DNA"/>
</dbReference>
<protein>
    <submittedName>
        <fullName evidence="1">Uncharacterized protein</fullName>
    </submittedName>
</protein>
<dbReference type="RefSeq" id="WP_150206881.1">
    <property type="nucleotide sequence ID" value="NZ_CP029190.1"/>
</dbReference>
<name>A0A5P2DCI9_STRVZ</name>
<evidence type="ECO:0000313" key="1">
    <source>
        <dbReference type="EMBL" id="QES52270.1"/>
    </source>
</evidence>
<dbReference type="OrthoDB" id="3296614at2"/>
<sequence>MSSRYAQLRPYTLPDSLGDLSGPVDGLVVLPRHLDWGPHYEYDLADDADVLLMYERVIREAQTSEDLHAHLHADVLRSHWRALFLPGPARAAWESRFPELASTPAAAA</sequence>
<evidence type="ECO:0000313" key="2">
    <source>
        <dbReference type="Proteomes" id="UP000325211"/>
    </source>
</evidence>
<dbReference type="AlphaFoldDB" id="A0A5P2DCI9"/>
<organism evidence="1 2">
    <name type="scientific">Streptomyces venezuelae</name>
    <dbReference type="NCBI Taxonomy" id="54571"/>
    <lineage>
        <taxon>Bacteria</taxon>
        <taxon>Bacillati</taxon>
        <taxon>Actinomycetota</taxon>
        <taxon>Actinomycetes</taxon>
        <taxon>Kitasatosporales</taxon>
        <taxon>Streptomycetaceae</taxon>
        <taxon>Streptomyces</taxon>
    </lineage>
</organism>
<proteinExistence type="predicted"/>
<reference evidence="1 2" key="1">
    <citation type="submission" date="2018-05" db="EMBL/GenBank/DDBJ databases">
        <title>Streptomyces venezuelae.</title>
        <authorList>
            <person name="Kim W."/>
            <person name="Lee N."/>
            <person name="Cho B.-K."/>
        </authorList>
    </citation>
    <scope>NUCLEOTIDE SEQUENCE [LARGE SCALE GENOMIC DNA]</scope>
    <source>
        <strain evidence="1 2">ATCC 21782</strain>
    </source>
</reference>
<accession>A0A5P2DCI9</accession>
<gene>
    <name evidence="1" type="ORF">DEJ50_07990</name>
</gene>
<dbReference type="Proteomes" id="UP000325211">
    <property type="component" value="Chromosome"/>
</dbReference>